<comment type="caution">
    <text evidence="2">The sequence shown here is derived from an EMBL/GenBank/DDBJ whole genome shotgun (WGS) entry which is preliminary data.</text>
</comment>
<reference evidence="2 3" key="1">
    <citation type="submission" date="2021-01" db="EMBL/GenBank/DDBJ databases">
        <title>Whole genome shotgun sequence of Actinoplanes durhamensis NBRC 14914.</title>
        <authorList>
            <person name="Komaki H."/>
            <person name="Tamura T."/>
        </authorList>
    </citation>
    <scope>NUCLEOTIDE SEQUENCE [LARGE SCALE GENOMIC DNA]</scope>
    <source>
        <strain evidence="2 3">NBRC 14914</strain>
    </source>
</reference>
<sequence>MTNPLVAATSTAGPGAFAGIAPVEDIQQIHQAVQSGSWVDGGLGVAGGALDALAFVSDPIGSLLQYGVAWIIEHVKPLSEALDWLAGDPNQIAAQAQTWRNIAGRLAGESDTLSQAAGWDTADWQGAAADAYRAHAARRVSDLQSLSRASETMALIVEGAGMLIGTVRVMVRDAIATVVSRLISYAIEELATLGVASPLVVEQVSTLCASWAAKIGRWLKQLVASMKKLAQAMKELGEAIRGLRKGGKGTADDLADMGKRSDWKNPGDRPLTPTRPPDGYLPTGDPVYHGPNSTAVGYDSSTMRNFDHVQPEPGVHDVVVHGEPNGTFRPGVVGDDGGKYPHNYTNPEQIAQAVRDNPNYVPGQPVRLVSCHTGRVDADPDLSGVVPAGQQVADSLGVPVKAPTQAVGVPIYGDGKYVPKIANKPNLPEGKWVTFWPRNAGS</sequence>
<protein>
    <recommendedName>
        <fullName evidence="4">WXG100 family type VII secretion target</fullName>
    </recommendedName>
</protein>
<evidence type="ECO:0000313" key="2">
    <source>
        <dbReference type="EMBL" id="GIE05560.1"/>
    </source>
</evidence>
<feature type="region of interest" description="Disordered" evidence="1">
    <location>
        <begin position="245"/>
        <end position="289"/>
    </location>
</feature>
<dbReference type="Gene3D" id="1.10.287.1060">
    <property type="entry name" value="ESAT-6-like"/>
    <property type="match status" value="1"/>
</dbReference>
<evidence type="ECO:0000313" key="3">
    <source>
        <dbReference type="Proteomes" id="UP000637628"/>
    </source>
</evidence>
<keyword evidence="3" id="KW-1185">Reference proteome</keyword>
<dbReference type="SUPFAM" id="SSF140453">
    <property type="entry name" value="EsxAB dimer-like"/>
    <property type="match status" value="1"/>
</dbReference>
<dbReference type="RefSeq" id="WP_379133340.1">
    <property type="nucleotide sequence ID" value="NZ_JBHTFU010000001.1"/>
</dbReference>
<dbReference type="EMBL" id="BOML01000057">
    <property type="protein sequence ID" value="GIE05560.1"/>
    <property type="molecule type" value="Genomic_DNA"/>
</dbReference>
<name>A0ABQ3Z6V9_9ACTN</name>
<feature type="compositionally biased region" description="Basic and acidic residues" evidence="1">
    <location>
        <begin position="256"/>
        <end position="267"/>
    </location>
</feature>
<accession>A0ABQ3Z6V9</accession>
<evidence type="ECO:0000256" key="1">
    <source>
        <dbReference type="SAM" id="MobiDB-lite"/>
    </source>
</evidence>
<dbReference type="InterPro" id="IPR036689">
    <property type="entry name" value="ESAT-6-like_sf"/>
</dbReference>
<evidence type="ECO:0008006" key="4">
    <source>
        <dbReference type="Google" id="ProtNLM"/>
    </source>
</evidence>
<proteinExistence type="predicted"/>
<organism evidence="2 3">
    <name type="scientific">Paractinoplanes durhamensis</name>
    <dbReference type="NCBI Taxonomy" id="113563"/>
    <lineage>
        <taxon>Bacteria</taxon>
        <taxon>Bacillati</taxon>
        <taxon>Actinomycetota</taxon>
        <taxon>Actinomycetes</taxon>
        <taxon>Micromonosporales</taxon>
        <taxon>Micromonosporaceae</taxon>
        <taxon>Paractinoplanes</taxon>
    </lineage>
</organism>
<gene>
    <name evidence="2" type="ORF">Adu01nite_69100</name>
</gene>
<dbReference type="Proteomes" id="UP000637628">
    <property type="component" value="Unassembled WGS sequence"/>
</dbReference>